<protein>
    <submittedName>
        <fullName evidence="4">Enoyl-CoA hydratase-related protein</fullName>
    </submittedName>
</protein>
<evidence type="ECO:0000256" key="2">
    <source>
        <dbReference type="ARBA" id="ARBA00023239"/>
    </source>
</evidence>
<dbReference type="CDD" id="cd06558">
    <property type="entry name" value="crotonase-like"/>
    <property type="match status" value="1"/>
</dbReference>
<proteinExistence type="inferred from homology"/>
<comment type="similarity">
    <text evidence="1 3">Belongs to the enoyl-CoA hydratase/isomerase family.</text>
</comment>
<dbReference type="AlphaFoldDB" id="A0AAU8IEC7"/>
<sequence length="267" mass="28693">MKKDELMDNKPVEVSVDGAVGKMTISRPSALNALNSRVIRELAEAFDTFAGRSDIRAVILTGSGEKSFIAGADIGEMSAMNPAEARQFSAAGHQLMAQIEQFEKPVIAAVNGYALGGGCELALACDLRIASRNARFGLPEVSLGIIPGFGGSQRLPRLIGEAPAKELLLTGVPVSAERAYQLGLVSAITDSRQELDHQAAQLARTLVSRSPVAVSRLKQLIRKGMDCDLDTALELEIKTFEALFHTEDRSEGMAAFIEKRQPRFPGK</sequence>
<dbReference type="GO" id="GO:0016836">
    <property type="term" value="F:hydro-lyase activity"/>
    <property type="evidence" value="ECO:0007669"/>
    <property type="project" value="UniProtKB-ARBA"/>
</dbReference>
<dbReference type="EMBL" id="CP159510">
    <property type="protein sequence ID" value="XCJ16840.1"/>
    <property type="molecule type" value="Genomic_DNA"/>
</dbReference>
<dbReference type="PANTHER" id="PTHR11941:SF54">
    <property type="entry name" value="ENOYL-COA HYDRATASE, MITOCHONDRIAL"/>
    <property type="match status" value="1"/>
</dbReference>
<evidence type="ECO:0000313" key="4">
    <source>
        <dbReference type="EMBL" id="XCJ16840.1"/>
    </source>
</evidence>
<evidence type="ECO:0000256" key="3">
    <source>
        <dbReference type="RuleBase" id="RU003707"/>
    </source>
</evidence>
<dbReference type="Gene3D" id="1.10.12.10">
    <property type="entry name" value="Lyase 2-enoyl-coa Hydratase, Chain A, domain 2"/>
    <property type="match status" value="1"/>
</dbReference>
<dbReference type="Pfam" id="PF00378">
    <property type="entry name" value="ECH_1"/>
    <property type="match status" value="1"/>
</dbReference>
<dbReference type="InterPro" id="IPR001753">
    <property type="entry name" value="Enoyl-CoA_hydra/iso"/>
</dbReference>
<gene>
    <name evidence="4" type="ORF">ABNN70_14585</name>
</gene>
<name>A0AAU8IEC7_9BACL</name>
<evidence type="ECO:0000256" key="1">
    <source>
        <dbReference type="ARBA" id="ARBA00005254"/>
    </source>
</evidence>
<dbReference type="InterPro" id="IPR018376">
    <property type="entry name" value="Enoyl-CoA_hyd/isom_CS"/>
</dbReference>
<reference evidence="4" key="1">
    <citation type="submission" date="2024-06" db="EMBL/GenBank/DDBJ databases">
        <authorList>
            <person name="Fan A."/>
            <person name="Zhang F.Y."/>
            <person name="Zhang L."/>
        </authorList>
    </citation>
    <scope>NUCLEOTIDE SEQUENCE</scope>
    <source>
        <strain evidence="4">Y61</strain>
    </source>
</reference>
<keyword evidence="2" id="KW-0456">Lyase</keyword>
<dbReference type="PROSITE" id="PS00166">
    <property type="entry name" value="ENOYL_COA_HYDRATASE"/>
    <property type="match status" value="1"/>
</dbReference>
<accession>A0AAU8IEC7</accession>
<organism evidence="4">
    <name type="scientific">Sporolactobacillus sp. Y61</name>
    <dbReference type="NCBI Taxonomy" id="3160863"/>
    <lineage>
        <taxon>Bacteria</taxon>
        <taxon>Bacillati</taxon>
        <taxon>Bacillota</taxon>
        <taxon>Bacilli</taxon>
        <taxon>Bacillales</taxon>
        <taxon>Sporolactobacillaceae</taxon>
        <taxon>Sporolactobacillus</taxon>
    </lineage>
</organism>
<dbReference type="FunFam" id="3.90.226.10:FF:000009">
    <property type="entry name" value="Carnitinyl-CoA dehydratase"/>
    <property type="match status" value="1"/>
</dbReference>
<dbReference type="Gene3D" id="3.90.226.10">
    <property type="entry name" value="2-enoyl-CoA Hydratase, Chain A, domain 1"/>
    <property type="match status" value="1"/>
</dbReference>
<dbReference type="GO" id="GO:0006635">
    <property type="term" value="P:fatty acid beta-oxidation"/>
    <property type="evidence" value="ECO:0007669"/>
    <property type="project" value="TreeGrafter"/>
</dbReference>
<dbReference type="SUPFAM" id="SSF52096">
    <property type="entry name" value="ClpP/crotonase"/>
    <property type="match status" value="1"/>
</dbReference>
<dbReference type="InterPro" id="IPR014748">
    <property type="entry name" value="Enoyl-CoA_hydra_C"/>
</dbReference>
<dbReference type="RefSeq" id="WP_353948211.1">
    <property type="nucleotide sequence ID" value="NZ_CP159510.1"/>
</dbReference>
<dbReference type="InterPro" id="IPR029045">
    <property type="entry name" value="ClpP/crotonase-like_dom_sf"/>
</dbReference>
<dbReference type="PANTHER" id="PTHR11941">
    <property type="entry name" value="ENOYL-COA HYDRATASE-RELATED"/>
    <property type="match status" value="1"/>
</dbReference>
<dbReference type="FunFam" id="1.10.12.10:FF:000001">
    <property type="entry name" value="Probable enoyl-CoA hydratase, mitochondrial"/>
    <property type="match status" value="1"/>
</dbReference>